<reference evidence="1 2" key="1">
    <citation type="submission" date="2024-09" db="EMBL/GenBank/DDBJ databases">
        <authorList>
            <person name="Sun Q."/>
            <person name="Mori K."/>
        </authorList>
    </citation>
    <scope>NUCLEOTIDE SEQUENCE [LARGE SCALE GENOMIC DNA]</scope>
    <source>
        <strain evidence="1 2">NCAIM B.02529</strain>
    </source>
</reference>
<proteinExistence type="predicted"/>
<keyword evidence="2" id="KW-1185">Reference proteome</keyword>
<protein>
    <submittedName>
        <fullName evidence="1">Uncharacterized protein</fullName>
    </submittedName>
</protein>
<gene>
    <name evidence="1" type="ORF">ACFFGV_13700</name>
</gene>
<dbReference type="EMBL" id="JBHLTP010000011">
    <property type="protein sequence ID" value="MFC0524626.1"/>
    <property type="molecule type" value="Genomic_DNA"/>
</dbReference>
<name>A0ABV6LQE8_9BACI</name>
<evidence type="ECO:0000313" key="1">
    <source>
        <dbReference type="EMBL" id="MFC0524626.1"/>
    </source>
</evidence>
<dbReference type="Proteomes" id="UP001589836">
    <property type="component" value="Unassembled WGS sequence"/>
</dbReference>
<evidence type="ECO:0000313" key="2">
    <source>
        <dbReference type="Proteomes" id="UP001589836"/>
    </source>
</evidence>
<accession>A0ABV6LQE8</accession>
<dbReference type="RefSeq" id="WP_377348781.1">
    <property type="nucleotide sequence ID" value="NZ_JBHLTP010000011.1"/>
</dbReference>
<organism evidence="1 2">
    <name type="scientific">Pontibacillus salicampi</name>
    <dbReference type="NCBI Taxonomy" id="1449801"/>
    <lineage>
        <taxon>Bacteria</taxon>
        <taxon>Bacillati</taxon>
        <taxon>Bacillota</taxon>
        <taxon>Bacilli</taxon>
        <taxon>Bacillales</taxon>
        <taxon>Bacillaceae</taxon>
        <taxon>Pontibacillus</taxon>
    </lineage>
</organism>
<comment type="caution">
    <text evidence="1">The sequence shown here is derived from an EMBL/GenBank/DDBJ whole genome shotgun (WGS) entry which is preliminary data.</text>
</comment>
<sequence length="76" mass="9086">MDLHEWERVVRLYNASLSMEHGSYHSYSIWREELLELIELAEVPSATMEPMQPPIHMRKRILSKVYETLDETARLE</sequence>